<evidence type="ECO:0000313" key="1">
    <source>
        <dbReference type="EMBL" id="CAF4972394.1"/>
    </source>
</evidence>
<reference evidence="1" key="1">
    <citation type="submission" date="2021-02" db="EMBL/GenBank/DDBJ databases">
        <authorList>
            <person name="Nowell W R."/>
        </authorList>
    </citation>
    <scope>NUCLEOTIDE SEQUENCE</scope>
</reference>
<gene>
    <name evidence="1" type="ORF">SMN809_LOCUS55243</name>
</gene>
<dbReference type="EMBL" id="CAJOBI010194663">
    <property type="protein sequence ID" value="CAF4972394.1"/>
    <property type="molecule type" value="Genomic_DNA"/>
</dbReference>
<protein>
    <submittedName>
        <fullName evidence="1">Uncharacterized protein</fullName>
    </submittedName>
</protein>
<dbReference type="Proteomes" id="UP000676336">
    <property type="component" value="Unassembled WGS sequence"/>
</dbReference>
<evidence type="ECO:0000313" key="2">
    <source>
        <dbReference type="Proteomes" id="UP000676336"/>
    </source>
</evidence>
<organism evidence="1 2">
    <name type="scientific">Rotaria magnacalcarata</name>
    <dbReference type="NCBI Taxonomy" id="392030"/>
    <lineage>
        <taxon>Eukaryota</taxon>
        <taxon>Metazoa</taxon>
        <taxon>Spiralia</taxon>
        <taxon>Gnathifera</taxon>
        <taxon>Rotifera</taxon>
        <taxon>Eurotatoria</taxon>
        <taxon>Bdelloidea</taxon>
        <taxon>Philodinida</taxon>
        <taxon>Philodinidae</taxon>
        <taxon>Rotaria</taxon>
    </lineage>
</organism>
<comment type="caution">
    <text evidence="1">The sequence shown here is derived from an EMBL/GenBank/DDBJ whole genome shotgun (WGS) entry which is preliminary data.</text>
</comment>
<proteinExistence type="predicted"/>
<dbReference type="AlphaFoldDB" id="A0A8S3DJG6"/>
<sequence length="59" mass="6390">MSDIGAEKTQNAILTDKSINVTRRPTLVLLVSKVVCVVLAANVDDCVVQLGLDAKEYCR</sequence>
<name>A0A8S3DJG6_9BILA</name>
<feature type="non-terminal residue" evidence="1">
    <location>
        <position position="59"/>
    </location>
</feature>
<accession>A0A8S3DJG6</accession>